<dbReference type="PROSITE" id="PS50263">
    <property type="entry name" value="CN_HYDROLASE"/>
    <property type="match status" value="1"/>
</dbReference>
<sequence length="310" mass="34124">MTSRLGMVEENIGHATRMIEDAAGQGAKMVVLPEMCMTGYTLTKQAWDMAEPAGGPIEQWLTSTSKRLGIYLGAGLVGCEGEDFYNTYLLADPQGKAIGRVRKTQTEYDIFKAGDMASHVIDTDIGRIGVGICADNHVVFLPKLMEEKGVDILLMPHAWPTPYRTSKLISEQDIKEQNDNAHEYALLFSMILGIPVVFVNQAGPIEGGRWPGILGRVLTPEYFRYPGLSAIVDSDKSIKAQTGHDEGIIVADVTMDPARKHKAEIPDYGGWLHPGAFPMRKIVMPLEIYRGKISYKLSGERKRKALACNG</sequence>
<protein>
    <submittedName>
        <fullName evidence="3">Carbon-nitrogen hydrolase</fullName>
    </submittedName>
</protein>
<dbReference type="KEGG" id="mpd:MCP_1248"/>
<dbReference type="SUPFAM" id="SSF56317">
    <property type="entry name" value="Carbon-nitrogen hydrolase"/>
    <property type="match status" value="1"/>
</dbReference>
<dbReference type="AlphaFoldDB" id="D1YXZ8"/>
<dbReference type="Pfam" id="PF00795">
    <property type="entry name" value="CN_hydrolase"/>
    <property type="match status" value="1"/>
</dbReference>
<evidence type="ECO:0000313" key="3">
    <source>
        <dbReference type="EMBL" id="BAI61320.1"/>
    </source>
</evidence>
<evidence type="ECO:0000259" key="2">
    <source>
        <dbReference type="PROSITE" id="PS50263"/>
    </source>
</evidence>
<dbReference type="CDD" id="cd07197">
    <property type="entry name" value="nitrilase"/>
    <property type="match status" value="1"/>
</dbReference>
<reference evidence="3 4" key="2">
    <citation type="journal article" date="2008" name="Int. J. Syst. Evol. Microbiol.">
        <title>Methanocella paludicola gen. nov., sp. nov., a methane-producing archaeon, the first isolate of the lineage 'Rice Cluster I', and proposal of the new archaeal order Methanocellales ord. nov.</title>
        <authorList>
            <person name="Sakai S."/>
            <person name="Imachi H."/>
            <person name="Hanada S."/>
            <person name="Ohashi A."/>
            <person name="Harada H."/>
            <person name="Kamagata Y."/>
        </authorList>
    </citation>
    <scope>NUCLEOTIDE SEQUENCE [LARGE SCALE GENOMIC DNA]</scope>
    <source>
        <strain evidence="4">DSM 17711 / JCM 13418 / NBRC 101707 / SANAE</strain>
    </source>
</reference>
<dbReference type="GO" id="GO:0050126">
    <property type="term" value="F:N-carbamoylputrescine amidase activity"/>
    <property type="evidence" value="ECO:0007669"/>
    <property type="project" value="TreeGrafter"/>
</dbReference>
<dbReference type="InParanoid" id="D1YXZ8"/>
<organism evidence="3 4">
    <name type="scientific">Methanocella paludicola (strain DSM 17711 / JCM 13418 / NBRC 101707 / SANAE)</name>
    <dbReference type="NCBI Taxonomy" id="304371"/>
    <lineage>
        <taxon>Archaea</taxon>
        <taxon>Methanobacteriati</taxon>
        <taxon>Methanobacteriota</taxon>
        <taxon>Stenosarchaea group</taxon>
        <taxon>Methanomicrobia</taxon>
        <taxon>Methanocellales</taxon>
        <taxon>Methanocellaceae</taxon>
        <taxon>Methanocella</taxon>
    </lineage>
</organism>
<keyword evidence="1 3" id="KW-0378">Hydrolase</keyword>
<dbReference type="eggNOG" id="arCOG00062">
    <property type="taxonomic scope" value="Archaea"/>
</dbReference>
<dbReference type="GO" id="GO:0033388">
    <property type="term" value="P:putrescine biosynthetic process from arginine"/>
    <property type="evidence" value="ECO:0007669"/>
    <property type="project" value="TreeGrafter"/>
</dbReference>
<accession>D1YXZ8</accession>
<proteinExistence type="predicted"/>
<feature type="domain" description="CN hydrolase" evidence="2">
    <location>
        <begin position="1"/>
        <end position="255"/>
    </location>
</feature>
<evidence type="ECO:0000313" key="4">
    <source>
        <dbReference type="Proteomes" id="UP000001882"/>
    </source>
</evidence>
<evidence type="ECO:0000256" key="1">
    <source>
        <dbReference type="ARBA" id="ARBA00022801"/>
    </source>
</evidence>
<dbReference type="Gene3D" id="3.60.110.10">
    <property type="entry name" value="Carbon-nitrogen hydrolase"/>
    <property type="match status" value="1"/>
</dbReference>
<dbReference type="PANTHER" id="PTHR43674:SF2">
    <property type="entry name" value="BETA-UREIDOPROPIONASE"/>
    <property type="match status" value="1"/>
</dbReference>
<dbReference type="PANTHER" id="PTHR43674">
    <property type="entry name" value="NITRILASE C965.09-RELATED"/>
    <property type="match status" value="1"/>
</dbReference>
<dbReference type="STRING" id="304371.MCP_1248"/>
<reference evidence="3 4" key="1">
    <citation type="journal article" date="2007" name="Appl. Environ. Microbiol.">
        <title>Isolation of key methanogens for global methane emission from rice paddy fields: a novel isolate affiliated with the clone cluster rice cluster I.</title>
        <authorList>
            <person name="Sakai S."/>
            <person name="Imachi H."/>
            <person name="Sekiguchi Y."/>
            <person name="Ohashi A."/>
            <person name="Harada H."/>
            <person name="Kamagata Y."/>
        </authorList>
    </citation>
    <scope>NUCLEOTIDE SEQUENCE [LARGE SCALE GENOMIC DNA]</scope>
    <source>
        <strain evidence="4">DSM 17711 / JCM 13418 / NBRC 101707 / SANAE</strain>
    </source>
</reference>
<dbReference type="InterPro" id="IPR050345">
    <property type="entry name" value="Aliph_Amidase/BUP"/>
</dbReference>
<keyword evidence="4" id="KW-1185">Reference proteome</keyword>
<dbReference type="InterPro" id="IPR003010">
    <property type="entry name" value="C-N_Hydrolase"/>
</dbReference>
<dbReference type="EMBL" id="AP011532">
    <property type="protein sequence ID" value="BAI61320.1"/>
    <property type="molecule type" value="Genomic_DNA"/>
</dbReference>
<dbReference type="InterPro" id="IPR036526">
    <property type="entry name" value="C-N_Hydrolase_sf"/>
</dbReference>
<reference evidence="4" key="3">
    <citation type="journal article" date="2011" name="PLoS ONE">
        <title>Genome sequence of a mesophilic hydrogenotrophic methanogen Methanocella paludicola, the first cultivated representative of the order Methanocellales.</title>
        <authorList>
            <person name="Sakai S."/>
            <person name="Takaki Y."/>
            <person name="Shimamura S."/>
            <person name="Sekine M."/>
            <person name="Tajima T."/>
            <person name="Kosugi H."/>
            <person name="Ichikawa N."/>
            <person name="Tasumi E."/>
            <person name="Hiraki A.T."/>
            <person name="Shimizu A."/>
            <person name="Kato Y."/>
            <person name="Nishiko R."/>
            <person name="Mori K."/>
            <person name="Fujita N."/>
            <person name="Imachi H."/>
            <person name="Takai K."/>
        </authorList>
    </citation>
    <scope>NUCLEOTIDE SEQUENCE [LARGE SCALE GENOMIC DNA]</scope>
    <source>
        <strain evidence="4">DSM 17711 / JCM 13418 / NBRC 101707 / SANAE</strain>
    </source>
</reference>
<gene>
    <name evidence="3" type="ordered locus">MCP_1248</name>
</gene>
<dbReference type="Proteomes" id="UP000001882">
    <property type="component" value="Chromosome"/>
</dbReference>
<name>D1YXZ8_METPS</name>
<dbReference type="OrthoDB" id="39312at2157"/>